<evidence type="ECO:0000313" key="4">
    <source>
        <dbReference type="Proteomes" id="UP000714275"/>
    </source>
</evidence>
<dbReference type="AlphaFoldDB" id="A0A9P6ZXY4"/>
<protein>
    <recommendedName>
        <fullName evidence="2">Fungal-type protein kinase domain-containing protein</fullName>
    </recommendedName>
</protein>
<feature type="compositionally biased region" description="Basic and acidic residues" evidence="1">
    <location>
        <begin position="297"/>
        <end position="311"/>
    </location>
</feature>
<feature type="region of interest" description="Disordered" evidence="1">
    <location>
        <begin position="1"/>
        <end position="26"/>
    </location>
</feature>
<evidence type="ECO:0000256" key="1">
    <source>
        <dbReference type="SAM" id="MobiDB-lite"/>
    </source>
</evidence>
<keyword evidence="4" id="KW-1185">Reference proteome</keyword>
<dbReference type="InterPro" id="IPR040976">
    <property type="entry name" value="Pkinase_fungal"/>
</dbReference>
<feature type="compositionally biased region" description="Basic and acidic residues" evidence="1">
    <location>
        <begin position="320"/>
        <end position="336"/>
    </location>
</feature>
<dbReference type="PANTHER" id="PTHR38248">
    <property type="entry name" value="FUNK1 6"/>
    <property type="match status" value="1"/>
</dbReference>
<feature type="domain" description="Fungal-type protein kinase" evidence="2">
    <location>
        <begin position="569"/>
        <end position="696"/>
    </location>
</feature>
<gene>
    <name evidence="3" type="ORF">EV702DRAFT_1044260</name>
</gene>
<dbReference type="SUPFAM" id="SSF56112">
    <property type="entry name" value="Protein kinase-like (PK-like)"/>
    <property type="match status" value="1"/>
</dbReference>
<feature type="domain" description="Fungal-type protein kinase" evidence="2">
    <location>
        <begin position="333"/>
        <end position="528"/>
    </location>
</feature>
<dbReference type="EMBL" id="JABBWD010000014">
    <property type="protein sequence ID" value="KAG1778825.1"/>
    <property type="molecule type" value="Genomic_DNA"/>
</dbReference>
<name>A0A9P6ZXY4_9AGAM</name>
<feature type="compositionally biased region" description="Polar residues" evidence="1">
    <location>
        <begin position="268"/>
        <end position="293"/>
    </location>
</feature>
<proteinExistence type="predicted"/>
<accession>A0A9P6ZXY4</accession>
<dbReference type="InterPro" id="IPR011009">
    <property type="entry name" value="Kinase-like_dom_sf"/>
</dbReference>
<evidence type="ECO:0000313" key="3">
    <source>
        <dbReference type="EMBL" id="KAG1778825.1"/>
    </source>
</evidence>
<organism evidence="3 4">
    <name type="scientific">Suillus placidus</name>
    <dbReference type="NCBI Taxonomy" id="48579"/>
    <lineage>
        <taxon>Eukaryota</taxon>
        <taxon>Fungi</taxon>
        <taxon>Dikarya</taxon>
        <taxon>Basidiomycota</taxon>
        <taxon>Agaricomycotina</taxon>
        <taxon>Agaricomycetes</taxon>
        <taxon>Agaricomycetidae</taxon>
        <taxon>Boletales</taxon>
        <taxon>Suillineae</taxon>
        <taxon>Suillaceae</taxon>
        <taxon>Suillus</taxon>
    </lineage>
</organism>
<dbReference type="PANTHER" id="PTHR38248:SF2">
    <property type="entry name" value="FUNK1 11"/>
    <property type="match status" value="1"/>
</dbReference>
<comment type="caution">
    <text evidence="3">The sequence shown here is derived from an EMBL/GenBank/DDBJ whole genome shotgun (WGS) entry which is preliminary data.</text>
</comment>
<dbReference type="OrthoDB" id="5569250at2759"/>
<dbReference type="Proteomes" id="UP000714275">
    <property type="component" value="Unassembled WGS sequence"/>
</dbReference>
<dbReference type="Pfam" id="PF17667">
    <property type="entry name" value="Pkinase_fungal"/>
    <property type="match status" value="2"/>
</dbReference>
<sequence>MANNAGAGTEPVTNTPPRNSGLPADLKSTPHAVGSAVVSEHIDTLGVEVSDVRPWIGRDVKNFEQCEADKMLKQLLEMCTDPSQSLPPSQELALLDTSLEAVLHLCNGSGVAQKIKQHLIKFCDVEGEKHSGFVQAANTALVALEKVNVPGIPAFNDDEETNILFHVNDPAIISQTHQGKKSAREPDIVVVSYKSAADIIPEGKSKHVYQSACKKPTKDHENFQWMQVRTTFEFKRPKKCLPHPPSTYHKDYVVPTVLYMDYTKDMNASAQPTDSTPATGPAQTSYNKSNELQNIPERLRSNKRGTDHLDSNEPPNIKRSKQDEERQSRQEEEKKKKEPKKHHPVVQNGLYVAEMFAAHIARQHVISFIVNNDIIYLWWFDRQHTIQCTGINFIQDLPRFVVLLFIMQRMGYEQWGLHPLFESKPGYEGEIIVEYEEDKDNRDKKGQDKKKSKKKRVDLTVDLKLDKRTTHFGLHGRATTVFPVKSKALSALPQRSHFRNQSTEFVAKLFWPEEARPSEPEILEEVYKVANEDPDVLGHVPEMVWFHKFEGTSTAIIRKALGIDDTGSRVLYIIVFRKLDPITTLSGKEFLLAWWEVVKCHRALWKRGVHHRDVSPNNLMGYRLGGRFIGVLNDFDLSSTKRFLSSIKDTPKGFERTGTVPFMSLHLLVPEAIADQVEHLYYHDAESFIWVLTWVCLRYENGKLLKKNRPLDEWLTVDALGCHKKKTSFMARLRSMRPTPSHQKNFDVAMQCLAVVHRYTAPFASVPGDEEEVFNTWLQNHVPKDTIQATSCLASRVGILVVEAACL</sequence>
<reference evidence="3" key="1">
    <citation type="journal article" date="2020" name="New Phytol.">
        <title>Comparative genomics reveals dynamic genome evolution in host specialist ectomycorrhizal fungi.</title>
        <authorList>
            <person name="Lofgren L.A."/>
            <person name="Nguyen N.H."/>
            <person name="Vilgalys R."/>
            <person name="Ruytinx J."/>
            <person name="Liao H.L."/>
            <person name="Branco S."/>
            <person name="Kuo A."/>
            <person name="LaButti K."/>
            <person name="Lipzen A."/>
            <person name="Andreopoulos W."/>
            <person name="Pangilinan J."/>
            <person name="Riley R."/>
            <person name="Hundley H."/>
            <person name="Na H."/>
            <person name="Barry K."/>
            <person name="Grigoriev I.V."/>
            <person name="Stajich J.E."/>
            <person name="Kennedy P.G."/>
        </authorList>
    </citation>
    <scope>NUCLEOTIDE SEQUENCE</scope>
    <source>
        <strain evidence="3">DOB743</strain>
    </source>
</reference>
<evidence type="ECO:0000259" key="2">
    <source>
        <dbReference type="Pfam" id="PF17667"/>
    </source>
</evidence>
<feature type="region of interest" description="Disordered" evidence="1">
    <location>
        <begin position="268"/>
        <end position="344"/>
    </location>
</feature>